<organism evidence="2 3">
    <name type="scientific">Bosea vaviloviae</name>
    <dbReference type="NCBI Taxonomy" id="1526658"/>
    <lineage>
        <taxon>Bacteria</taxon>
        <taxon>Pseudomonadati</taxon>
        <taxon>Pseudomonadota</taxon>
        <taxon>Alphaproteobacteria</taxon>
        <taxon>Hyphomicrobiales</taxon>
        <taxon>Boseaceae</taxon>
        <taxon>Bosea</taxon>
    </lineage>
</organism>
<evidence type="ECO:0000313" key="3">
    <source>
        <dbReference type="Proteomes" id="UP000094969"/>
    </source>
</evidence>
<gene>
    <name evidence="2" type="ORF">BHK69_18585</name>
</gene>
<dbReference type="AlphaFoldDB" id="A0A1D7UB45"/>
<keyword evidence="1" id="KW-1133">Transmembrane helix</keyword>
<protein>
    <recommendedName>
        <fullName evidence="4">Tryptophan synthase subunit beta</fullName>
    </recommendedName>
</protein>
<accession>A0A1D7UB45</accession>
<dbReference type="Proteomes" id="UP000094969">
    <property type="component" value="Chromosome"/>
</dbReference>
<sequence length="102" mass="11702">MADGKRALRLAFKRIEQEVPQRVASAMRWLRHPSSRWVRIPAGIFLVIGGIFSILPLLGLWMLPLGLMLIAADIPFLRKPMARFAIASVNLWSRLRARWRGK</sequence>
<evidence type="ECO:0008006" key="4">
    <source>
        <dbReference type="Google" id="ProtNLM"/>
    </source>
</evidence>
<name>A0A1D7UB45_9HYPH</name>
<proteinExistence type="predicted"/>
<keyword evidence="1" id="KW-0472">Membrane</keyword>
<dbReference type="KEGG" id="bvv:BHK69_18585"/>
<keyword evidence="3" id="KW-1185">Reference proteome</keyword>
<feature type="transmembrane region" description="Helical" evidence="1">
    <location>
        <begin position="37"/>
        <end position="55"/>
    </location>
</feature>
<evidence type="ECO:0000313" key="2">
    <source>
        <dbReference type="EMBL" id="AOO84600.1"/>
    </source>
</evidence>
<keyword evidence="1" id="KW-0812">Transmembrane</keyword>
<dbReference type="EMBL" id="CP017147">
    <property type="protein sequence ID" value="AOO84600.1"/>
    <property type="molecule type" value="Genomic_DNA"/>
</dbReference>
<dbReference type="OrthoDB" id="5959103at2"/>
<reference evidence="2 3" key="1">
    <citation type="journal article" date="2015" name="Antonie Van Leeuwenhoek">
        <title>Bosea vaviloviae sp. nov., a new species of slow-growing rhizobia isolated from nodules of the relict species Vavilovia formosa (Stev.) Fed.</title>
        <authorList>
            <person name="Safronova V.I."/>
            <person name="Kuznetsova I.G."/>
            <person name="Sazanova A.L."/>
            <person name="Kimeklis A.K."/>
            <person name="Belimov A.A."/>
            <person name="Andronov E.E."/>
            <person name="Pinaev A.G."/>
            <person name="Chizhevskaya E.P."/>
            <person name="Pukhaev A.R."/>
            <person name="Popov K.P."/>
            <person name="Willems A."/>
            <person name="Tikhonovich I.A."/>
        </authorList>
    </citation>
    <scope>NUCLEOTIDE SEQUENCE [LARGE SCALE GENOMIC DNA]</scope>
    <source>
        <strain evidence="2 3">Vaf18</strain>
    </source>
</reference>
<evidence type="ECO:0000256" key="1">
    <source>
        <dbReference type="SAM" id="Phobius"/>
    </source>
</evidence>